<comment type="caution">
    <text evidence="7">The sequence shown here is derived from an EMBL/GenBank/DDBJ whole genome shotgun (WGS) entry which is preliminary data.</text>
</comment>
<dbReference type="GO" id="GO:0043190">
    <property type="term" value="C:ATP-binding cassette (ABC) transporter complex"/>
    <property type="evidence" value="ECO:0007669"/>
    <property type="project" value="InterPro"/>
</dbReference>
<dbReference type="PATRIC" id="fig|1423745.4.peg.289"/>
<feature type="transmembrane region" description="Helical" evidence="5">
    <location>
        <begin position="62"/>
        <end position="86"/>
    </location>
</feature>
<evidence type="ECO:0000256" key="4">
    <source>
        <dbReference type="ARBA" id="ARBA00023136"/>
    </source>
</evidence>
<dbReference type="GO" id="GO:0140359">
    <property type="term" value="F:ABC-type transporter activity"/>
    <property type="evidence" value="ECO:0007669"/>
    <property type="project" value="InterPro"/>
</dbReference>
<dbReference type="PANTHER" id="PTHR43229:SF2">
    <property type="entry name" value="NODULATION PROTEIN J"/>
    <property type="match status" value="1"/>
</dbReference>
<dbReference type="Proteomes" id="UP000051586">
    <property type="component" value="Unassembled WGS sequence"/>
</dbReference>
<dbReference type="InterPro" id="IPR051784">
    <property type="entry name" value="Nod_factor_ABC_transporter"/>
</dbReference>
<keyword evidence="3 5" id="KW-1133">Transmembrane helix</keyword>
<comment type="similarity">
    <text evidence="5">Belongs to the ABC-2 integral membrane protein family.</text>
</comment>
<feature type="transmembrane region" description="Helical" evidence="5">
    <location>
        <begin position="33"/>
        <end position="56"/>
    </location>
</feature>
<dbReference type="AlphaFoldDB" id="A0A0R2CMT3"/>
<gene>
    <name evidence="7" type="ORF">FC87_GL000280</name>
</gene>
<dbReference type="PANTHER" id="PTHR43229">
    <property type="entry name" value="NODULATION PROTEIN J"/>
    <property type="match status" value="1"/>
</dbReference>
<evidence type="ECO:0000259" key="6">
    <source>
        <dbReference type="PROSITE" id="PS51012"/>
    </source>
</evidence>
<evidence type="ECO:0000313" key="7">
    <source>
        <dbReference type="EMBL" id="KRM89865.1"/>
    </source>
</evidence>
<evidence type="ECO:0000256" key="2">
    <source>
        <dbReference type="ARBA" id="ARBA00022692"/>
    </source>
</evidence>
<evidence type="ECO:0000256" key="1">
    <source>
        <dbReference type="ARBA" id="ARBA00004141"/>
    </source>
</evidence>
<dbReference type="STRING" id="1423745.GCA_001311215_01504"/>
<keyword evidence="5" id="KW-0813">Transport</keyword>
<feature type="transmembrane region" description="Helical" evidence="5">
    <location>
        <begin position="106"/>
        <end position="135"/>
    </location>
</feature>
<proteinExistence type="inferred from homology"/>
<dbReference type="RefSeq" id="WP_054690754.1">
    <property type="nucleotide sequence ID" value="NZ_AYZI01000011.1"/>
</dbReference>
<sequence length="259" mass="28827">MQNLRKHLWRLLANTRTLAYRNLLKTWHNPDQLLDVVVQPVLFMLMFSYLFGGAIAGSVHNYLPTLVPGILMQALLAAATGSGSLINEDLQQGVFQRIKALPISRLAPLLGQLVADSLRLLLAATAAIVTGYLIGWRPAAGFQWVIIVVGLDIFLGWTLSWIFVLYGLLAKRATMVESMSLMTMLILIFLSNAFVPVHTLPPLVRFLVKINPVSYVITASRTMLNHGYWSTSAWVVLLAGIVVLLLFIPLTVFVYNRKD</sequence>
<feature type="transmembrane region" description="Helical" evidence="5">
    <location>
        <begin position="233"/>
        <end position="255"/>
    </location>
</feature>
<organism evidence="7 8">
    <name type="scientific">Fructilactobacillus florum DSM 22689 = JCM 16035</name>
    <dbReference type="NCBI Taxonomy" id="1423745"/>
    <lineage>
        <taxon>Bacteria</taxon>
        <taxon>Bacillati</taxon>
        <taxon>Bacillota</taxon>
        <taxon>Bacilli</taxon>
        <taxon>Lactobacillales</taxon>
        <taxon>Lactobacillaceae</taxon>
        <taxon>Fructilactobacillus</taxon>
    </lineage>
</organism>
<dbReference type="PIRSF" id="PIRSF006648">
    <property type="entry name" value="DrrB"/>
    <property type="match status" value="1"/>
</dbReference>
<feature type="transmembrane region" description="Helical" evidence="5">
    <location>
        <begin position="141"/>
        <end position="169"/>
    </location>
</feature>
<keyword evidence="2 5" id="KW-0812">Transmembrane</keyword>
<feature type="transmembrane region" description="Helical" evidence="5">
    <location>
        <begin position="181"/>
        <end position="199"/>
    </location>
</feature>
<keyword evidence="5" id="KW-1003">Cell membrane</keyword>
<dbReference type="InterPro" id="IPR000412">
    <property type="entry name" value="ABC_2_transport"/>
</dbReference>
<dbReference type="InterPro" id="IPR013525">
    <property type="entry name" value="ABC2_TM"/>
</dbReference>
<dbReference type="EMBL" id="AYZI01000011">
    <property type="protein sequence ID" value="KRM89865.1"/>
    <property type="molecule type" value="Genomic_DNA"/>
</dbReference>
<name>A0A0R2CMT3_9LACO</name>
<dbReference type="PROSITE" id="PS51012">
    <property type="entry name" value="ABC_TM2"/>
    <property type="match status" value="1"/>
</dbReference>
<accession>A0A0R2CMT3</accession>
<keyword evidence="4 5" id="KW-0472">Membrane</keyword>
<protein>
    <recommendedName>
        <fullName evidence="5">Transport permease protein</fullName>
    </recommendedName>
</protein>
<comment type="subcellular location">
    <subcellularLocation>
        <location evidence="5">Cell membrane</location>
        <topology evidence="5">Multi-pass membrane protein</topology>
    </subcellularLocation>
    <subcellularLocation>
        <location evidence="1">Membrane</location>
        <topology evidence="1">Multi-pass membrane protein</topology>
    </subcellularLocation>
</comment>
<dbReference type="Pfam" id="PF01061">
    <property type="entry name" value="ABC2_membrane"/>
    <property type="match status" value="1"/>
</dbReference>
<reference evidence="7 8" key="1">
    <citation type="journal article" date="2015" name="Genome Announc.">
        <title>Expanding the biotechnology potential of lactobacilli through comparative genomics of 213 strains and associated genera.</title>
        <authorList>
            <person name="Sun Z."/>
            <person name="Harris H.M."/>
            <person name="McCann A."/>
            <person name="Guo C."/>
            <person name="Argimon S."/>
            <person name="Zhang W."/>
            <person name="Yang X."/>
            <person name="Jeffery I.B."/>
            <person name="Cooney J.C."/>
            <person name="Kagawa T.F."/>
            <person name="Liu W."/>
            <person name="Song Y."/>
            <person name="Salvetti E."/>
            <person name="Wrobel A."/>
            <person name="Rasinkangas P."/>
            <person name="Parkhill J."/>
            <person name="Rea M.C."/>
            <person name="O'Sullivan O."/>
            <person name="Ritari J."/>
            <person name="Douillard F.P."/>
            <person name="Paul Ross R."/>
            <person name="Yang R."/>
            <person name="Briner A.E."/>
            <person name="Felis G.E."/>
            <person name="de Vos W.M."/>
            <person name="Barrangou R."/>
            <person name="Klaenhammer T.R."/>
            <person name="Caufield P.W."/>
            <person name="Cui Y."/>
            <person name="Zhang H."/>
            <person name="O'Toole P.W."/>
        </authorList>
    </citation>
    <scope>NUCLEOTIDE SEQUENCE [LARGE SCALE GENOMIC DNA]</scope>
    <source>
        <strain evidence="7 8">DSM 22689</strain>
    </source>
</reference>
<evidence type="ECO:0000256" key="3">
    <source>
        <dbReference type="ARBA" id="ARBA00022989"/>
    </source>
</evidence>
<evidence type="ECO:0000256" key="5">
    <source>
        <dbReference type="RuleBase" id="RU361157"/>
    </source>
</evidence>
<dbReference type="InterPro" id="IPR047817">
    <property type="entry name" value="ABC2_TM_bact-type"/>
</dbReference>
<evidence type="ECO:0000313" key="8">
    <source>
        <dbReference type="Proteomes" id="UP000051586"/>
    </source>
</evidence>
<feature type="domain" description="ABC transmembrane type-2" evidence="6">
    <location>
        <begin position="31"/>
        <end position="258"/>
    </location>
</feature>